<feature type="compositionally biased region" description="Polar residues" evidence="1">
    <location>
        <begin position="224"/>
        <end position="234"/>
    </location>
</feature>
<dbReference type="OrthoDB" id="10483407at2759"/>
<gene>
    <name evidence="2" type="ORF">SPSC_06526</name>
</gene>
<feature type="compositionally biased region" description="Low complexity" evidence="1">
    <location>
        <begin position="34"/>
        <end position="44"/>
    </location>
</feature>
<proteinExistence type="predicted"/>
<evidence type="ECO:0000256" key="1">
    <source>
        <dbReference type="SAM" id="MobiDB-lite"/>
    </source>
</evidence>
<evidence type="ECO:0000313" key="2">
    <source>
        <dbReference type="EMBL" id="CDU26332.1"/>
    </source>
</evidence>
<protein>
    <submittedName>
        <fullName evidence="2">Uncharacterized protein</fullName>
    </submittedName>
</protein>
<sequence>MSIRSTPCRGKSGFLLDESESPLTDLQGSRQPGSKRSSSAPARSALLVEPILQVAVRADTGTAEGQIRQPTIEHDCGPKRKRSYSPSSSFVAVTTTPQSKIRPATMSPQPASNVEQRAAGFSDGDDGRRKVAGGAYSSKDFAISAREVPPDPDAAQSEHTTHNEPAATPSKRVKSHIAPWMTQRHKNAIRRSLGPATASETPVELSPSQTGAAPKGGAPEGSARDSNLSQDTQP</sequence>
<feature type="compositionally biased region" description="Polar residues" evidence="1">
    <location>
        <begin position="21"/>
        <end position="32"/>
    </location>
</feature>
<feature type="compositionally biased region" description="Polar residues" evidence="1">
    <location>
        <begin position="90"/>
        <end position="99"/>
    </location>
</feature>
<feature type="region of interest" description="Disordered" evidence="1">
    <location>
        <begin position="1"/>
        <end position="44"/>
    </location>
</feature>
<reference evidence="2" key="1">
    <citation type="submission" date="2014-06" db="EMBL/GenBank/DDBJ databases">
        <authorList>
            <person name="Ju J."/>
            <person name="Zhang J."/>
        </authorList>
    </citation>
    <scope>NUCLEOTIDE SEQUENCE</scope>
    <source>
        <strain evidence="2">SscI8</strain>
    </source>
</reference>
<accession>A0A140KNF7</accession>
<feature type="compositionally biased region" description="Polar residues" evidence="1">
    <location>
        <begin position="106"/>
        <end position="115"/>
    </location>
</feature>
<feature type="region of interest" description="Disordered" evidence="1">
    <location>
        <begin position="60"/>
        <end position="234"/>
    </location>
</feature>
<dbReference type="EMBL" id="LK056694">
    <property type="protein sequence ID" value="CDU26332.1"/>
    <property type="molecule type" value="Genomic_DNA"/>
</dbReference>
<organism evidence="2">
    <name type="scientific">Sporisorium scitamineum</name>
    <dbReference type="NCBI Taxonomy" id="49012"/>
    <lineage>
        <taxon>Eukaryota</taxon>
        <taxon>Fungi</taxon>
        <taxon>Dikarya</taxon>
        <taxon>Basidiomycota</taxon>
        <taxon>Ustilaginomycotina</taxon>
        <taxon>Ustilaginomycetes</taxon>
        <taxon>Ustilaginales</taxon>
        <taxon>Ustilaginaceae</taxon>
        <taxon>Sporisorium</taxon>
    </lineage>
</organism>
<name>A0A140KNF7_9BASI</name>
<dbReference type="AlphaFoldDB" id="A0A140KNF7"/>